<gene>
    <name evidence="1" type="ORF">PR002_g28774</name>
</gene>
<dbReference type="Proteomes" id="UP000435112">
    <property type="component" value="Unassembled WGS sequence"/>
</dbReference>
<dbReference type="AlphaFoldDB" id="A0A6A3H847"/>
<proteinExistence type="predicted"/>
<dbReference type="EMBL" id="QXFU01005243">
    <property type="protein sequence ID" value="KAE8965104.1"/>
    <property type="molecule type" value="Genomic_DNA"/>
</dbReference>
<sequence>MMSDVCADSIAFEPAEREPLDKRGKTQSCIYTVRTFVVILGEIIVGFGFNGEEYGGDFAFSPSISQLITGVDSAGDAVLHQGRERRGYELP</sequence>
<protein>
    <submittedName>
        <fullName evidence="1">Uncharacterized protein</fullName>
    </submittedName>
</protein>
<reference evidence="1 2" key="1">
    <citation type="submission" date="2018-09" db="EMBL/GenBank/DDBJ databases">
        <title>Genomic investigation of the strawberry pathogen Phytophthora fragariae indicates pathogenicity is determined by transcriptional variation in three key races.</title>
        <authorList>
            <person name="Adams T.M."/>
            <person name="Armitage A.D."/>
            <person name="Sobczyk M.K."/>
            <person name="Bates H.J."/>
            <person name="Dunwell J.M."/>
            <person name="Nellist C.F."/>
            <person name="Harrison R.J."/>
        </authorList>
    </citation>
    <scope>NUCLEOTIDE SEQUENCE [LARGE SCALE GENOMIC DNA]</scope>
    <source>
        <strain evidence="1 2">SCRP324</strain>
    </source>
</reference>
<evidence type="ECO:0000313" key="2">
    <source>
        <dbReference type="Proteomes" id="UP000435112"/>
    </source>
</evidence>
<organism evidence="1 2">
    <name type="scientific">Phytophthora rubi</name>
    <dbReference type="NCBI Taxonomy" id="129364"/>
    <lineage>
        <taxon>Eukaryota</taxon>
        <taxon>Sar</taxon>
        <taxon>Stramenopiles</taxon>
        <taxon>Oomycota</taxon>
        <taxon>Peronosporomycetes</taxon>
        <taxon>Peronosporales</taxon>
        <taxon>Peronosporaceae</taxon>
        <taxon>Phytophthora</taxon>
    </lineage>
</organism>
<dbReference type="OrthoDB" id="754047at2759"/>
<name>A0A6A3H847_9STRA</name>
<evidence type="ECO:0000313" key="1">
    <source>
        <dbReference type="EMBL" id="KAE8965104.1"/>
    </source>
</evidence>
<comment type="caution">
    <text evidence="1">The sequence shown here is derived from an EMBL/GenBank/DDBJ whole genome shotgun (WGS) entry which is preliminary data.</text>
</comment>
<accession>A0A6A3H847</accession>